<gene>
    <name evidence="1" type="ORF">EB796_004065</name>
</gene>
<dbReference type="Proteomes" id="UP000593567">
    <property type="component" value="Unassembled WGS sequence"/>
</dbReference>
<evidence type="ECO:0000313" key="1">
    <source>
        <dbReference type="EMBL" id="KAF6037630.1"/>
    </source>
</evidence>
<dbReference type="InterPro" id="IPR036188">
    <property type="entry name" value="FAD/NAD-bd_sf"/>
</dbReference>
<accession>A0A7J7KG36</accession>
<name>A0A7J7KG36_BUGNE</name>
<keyword evidence="2" id="KW-1185">Reference proteome</keyword>
<sequence>MNIQQYLSYSSNMALLSRGFDQNELAANVSDVLSWIKQFEVVDDSDPLKGFHSVKGGMTTLTNELVSRLKILSNVSLIYGENVVEVTKKKNTFDVMTTSSEIPFEGKKLILACNKGGIDMISWQSPKRRVYSFNSSFQIFQHYKQLKYF</sequence>
<evidence type="ECO:0000313" key="2">
    <source>
        <dbReference type="Proteomes" id="UP000593567"/>
    </source>
</evidence>
<organism evidence="1 2">
    <name type="scientific">Bugula neritina</name>
    <name type="common">Brown bryozoan</name>
    <name type="synonym">Sertularia neritina</name>
    <dbReference type="NCBI Taxonomy" id="10212"/>
    <lineage>
        <taxon>Eukaryota</taxon>
        <taxon>Metazoa</taxon>
        <taxon>Spiralia</taxon>
        <taxon>Lophotrochozoa</taxon>
        <taxon>Bryozoa</taxon>
        <taxon>Gymnolaemata</taxon>
        <taxon>Cheilostomatida</taxon>
        <taxon>Flustrina</taxon>
        <taxon>Buguloidea</taxon>
        <taxon>Bugulidae</taxon>
        <taxon>Bugula</taxon>
    </lineage>
</organism>
<dbReference type="SUPFAM" id="SSF51905">
    <property type="entry name" value="FAD/NAD(P)-binding domain"/>
    <property type="match status" value="1"/>
</dbReference>
<protein>
    <submittedName>
        <fullName evidence="1">Uncharacterized protein</fullName>
    </submittedName>
</protein>
<proteinExistence type="predicted"/>
<dbReference type="AlphaFoldDB" id="A0A7J7KG36"/>
<comment type="caution">
    <text evidence="1">The sequence shown here is derived from an EMBL/GenBank/DDBJ whole genome shotgun (WGS) entry which is preliminary data.</text>
</comment>
<reference evidence="1" key="1">
    <citation type="submission" date="2020-06" db="EMBL/GenBank/DDBJ databases">
        <title>Draft genome of Bugula neritina, a colonial animal packing powerful symbionts and potential medicines.</title>
        <authorList>
            <person name="Rayko M."/>
        </authorList>
    </citation>
    <scope>NUCLEOTIDE SEQUENCE [LARGE SCALE GENOMIC DNA]</scope>
    <source>
        <strain evidence="1">Kwan_BN1</strain>
    </source>
</reference>
<dbReference type="EMBL" id="VXIV02000538">
    <property type="protein sequence ID" value="KAF6037630.1"/>
    <property type="molecule type" value="Genomic_DNA"/>
</dbReference>